<proteinExistence type="inferred from homology"/>
<accession>A0ABX8S3Y3</accession>
<dbReference type="InterPro" id="IPR016035">
    <property type="entry name" value="Acyl_Trfase/lysoPLipase"/>
</dbReference>
<dbReference type="InterPro" id="IPR002641">
    <property type="entry name" value="PNPLA_dom"/>
</dbReference>
<feature type="active site" description="Nucleophile" evidence="5">
    <location>
        <position position="42"/>
    </location>
</feature>
<evidence type="ECO:0000256" key="4">
    <source>
        <dbReference type="ARBA" id="ARBA00023098"/>
    </source>
</evidence>
<gene>
    <name evidence="7" type="ORF">KV203_10545</name>
</gene>
<feature type="domain" description="PNPLA" evidence="6">
    <location>
        <begin position="9"/>
        <end position="170"/>
    </location>
</feature>
<dbReference type="PROSITE" id="PS51635">
    <property type="entry name" value="PNPLA"/>
    <property type="match status" value="1"/>
</dbReference>
<keyword evidence="8" id="KW-1185">Reference proteome</keyword>
<keyword evidence="3 5" id="KW-0442">Lipid degradation</keyword>
<evidence type="ECO:0000313" key="8">
    <source>
        <dbReference type="Proteomes" id="UP000887023"/>
    </source>
</evidence>
<dbReference type="PANTHER" id="PTHR14226">
    <property type="entry name" value="NEUROPATHY TARGET ESTERASE/SWISS CHEESE D.MELANOGASTER"/>
    <property type="match status" value="1"/>
</dbReference>
<organism evidence="7 8">
    <name type="scientific">Skermania pinensis</name>
    <dbReference type="NCBI Taxonomy" id="39122"/>
    <lineage>
        <taxon>Bacteria</taxon>
        <taxon>Bacillati</taxon>
        <taxon>Actinomycetota</taxon>
        <taxon>Actinomycetes</taxon>
        <taxon>Mycobacteriales</taxon>
        <taxon>Gordoniaceae</taxon>
        <taxon>Skermania</taxon>
    </lineage>
</organism>
<dbReference type="PROSITE" id="PS01237">
    <property type="entry name" value="UPF0028"/>
    <property type="match status" value="1"/>
</dbReference>
<dbReference type="Pfam" id="PF01734">
    <property type="entry name" value="Patatin"/>
    <property type="match status" value="1"/>
</dbReference>
<feature type="short sequence motif" description="DGA/G" evidence="5">
    <location>
        <begin position="157"/>
        <end position="159"/>
    </location>
</feature>
<evidence type="ECO:0000256" key="5">
    <source>
        <dbReference type="PROSITE-ProRule" id="PRU01161"/>
    </source>
</evidence>
<dbReference type="PANTHER" id="PTHR14226:SF76">
    <property type="entry name" value="NTE FAMILY PROTEIN RSSA"/>
    <property type="match status" value="1"/>
</dbReference>
<evidence type="ECO:0000256" key="2">
    <source>
        <dbReference type="ARBA" id="ARBA00022801"/>
    </source>
</evidence>
<reference evidence="7" key="1">
    <citation type="submission" date="2021-07" db="EMBL/GenBank/DDBJ databases">
        <title>Candidatus Kaistella beijingensis sp. nov. isolated from a municipal wastewater treatment plant is involved in sludge foaming.</title>
        <authorList>
            <person name="Song Y."/>
            <person name="Liu S.-J."/>
        </authorList>
    </citation>
    <scope>NUCLEOTIDE SEQUENCE</scope>
    <source>
        <strain evidence="7">DSM 43998</strain>
    </source>
</reference>
<name>A0ABX8S3Y3_9ACTN</name>
<evidence type="ECO:0000256" key="3">
    <source>
        <dbReference type="ARBA" id="ARBA00022963"/>
    </source>
</evidence>
<dbReference type="EMBL" id="CP079105">
    <property type="protein sequence ID" value="QXQ12433.1"/>
    <property type="molecule type" value="Genomic_DNA"/>
</dbReference>
<evidence type="ECO:0000256" key="1">
    <source>
        <dbReference type="ARBA" id="ARBA00006636"/>
    </source>
</evidence>
<dbReference type="Gene3D" id="3.40.1090.10">
    <property type="entry name" value="Cytosolic phospholipase A2 catalytic domain"/>
    <property type="match status" value="2"/>
</dbReference>
<sequence>MTGRARVALVLGSGGARGYAHIGVIHELIDRDVDIVGVAGSSMGALVGGLYAAGVLGTFERWATGLTQRDILRLVDPSITASGGMLRAERVLAVVRDIIGDTRIEDLPIPFTAVATDLIHGRSIWYQRGPLDSAIRASIAIPGVITPHVINGRLLADGGILDPLPLGTVASMDADLVIAVDVAAGSPVDRGNISATAAPRPVEEWIERFRRGTDNLLERELVKAVRDRFRSADAAAAAAAVTGTPPPAAPLVAGPPLRLGQREVLNRALDLLQTALSRHRIAADPPDVLIEVPRTAARTIDFHRASELIAIGRERAAVKLDQSGYSALTRRNGTESSR</sequence>
<dbReference type="InterPro" id="IPR050301">
    <property type="entry name" value="NTE"/>
</dbReference>
<keyword evidence="2 5" id="KW-0378">Hydrolase</keyword>
<comment type="similarity">
    <text evidence="1">Belongs to the NTE family.</text>
</comment>
<dbReference type="Proteomes" id="UP000887023">
    <property type="component" value="Chromosome"/>
</dbReference>
<comment type="caution">
    <text evidence="5">Lacks conserved residue(s) required for the propagation of feature annotation.</text>
</comment>
<protein>
    <submittedName>
        <fullName evidence="7">Patatin-like phospholipase family protein</fullName>
    </submittedName>
</protein>
<feature type="short sequence motif" description="GXSXG" evidence="5">
    <location>
        <begin position="40"/>
        <end position="44"/>
    </location>
</feature>
<feature type="active site" description="Proton acceptor" evidence="5">
    <location>
        <position position="157"/>
    </location>
</feature>
<keyword evidence="4 5" id="KW-0443">Lipid metabolism</keyword>
<evidence type="ECO:0000259" key="6">
    <source>
        <dbReference type="PROSITE" id="PS51635"/>
    </source>
</evidence>
<evidence type="ECO:0000313" key="7">
    <source>
        <dbReference type="EMBL" id="QXQ12433.1"/>
    </source>
</evidence>
<dbReference type="RefSeq" id="WP_066474976.1">
    <property type="nucleotide sequence ID" value="NZ_CBCRUZ010000018.1"/>
</dbReference>
<dbReference type="InterPro" id="IPR001423">
    <property type="entry name" value="LysoPLipase_patatin_CS"/>
</dbReference>
<dbReference type="SUPFAM" id="SSF52151">
    <property type="entry name" value="FabD/lysophospholipase-like"/>
    <property type="match status" value="1"/>
</dbReference>